<protein>
    <recommendedName>
        <fullName evidence="4">Carboxypeptidase regulatory-like domain-containing protein</fullName>
    </recommendedName>
</protein>
<evidence type="ECO:0000313" key="2">
    <source>
        <dbReference type="EMBL" id="UYM05159.1"/>
    </source>
</evidence>
<dbReference type="GO" id="GO:0016702">
    <property type="term" value="F:oxidoreductase activity, acting on single donors with incorporation of molecular oxygen, incorporation of two atoms of oxygen"/>
    <property type="evidence" value="ECO:0007669"/>
    <property type="project" value="InterPro"/>
</dbReference>
<dbReference type="Proteomes" id="UP001164390">
    <property type="component" value="Chromosome"/>
</dbReference>
<dbReference type="SUPFAM" id="SSF49482">
    <property type="entry name" value="Aromatic compound dioxygenase"/>
    <property type="match status" value="1"/>
</dbReference>
<dbReference type="AlphaFoldDB" id="A0AA46YL08"/>
<sequence>MTNLRRIAVSGLAVLALAAPLLVSGPANADYEASLTIHATDTTVHSGQQFRVHGKFLFGSGAPIKHRMVRVQTKSPDGHWSNIKGAKLRTNSEGRYRIRVILSRKGVRTLRVKAHGPGPTTSPMWSKAIKVRVR</sequence>
<dbReference type="InterPro" id="IPR015889">
    <property type="entry name" value="Intradiol_dOase_core"/>
</dbReference>
<organism evidence="2 3">
    <name type="scientific">Solicola gregarius</name>
    <dbReference type="NCBI Taxonomy" id="2908642"/>
    <lineage>
        <taxon>Bacteria</taxon>
        <taxon>Bacillati</taxon>
        <taxon>Actinomycetota</taxon>
        <taxon>Actinomycetes</taxon>
        <taxon>Propionibacteriales</taxon>
        <taxon>Nocardioidaceae</taxon>
        <taxon>Solicola</taxon>
    </lineage>
</organism>
<accession>A0AA46YL08</accession>
<evidence type="ECO:0000256" key="1">
    <source>
        <dbReference type="SAM" id="SignalP"/>
    </source>
</evidence>
<gene>
    <name evidence="2" type="ORF">L0C25_21985</name>
</gene>
<feature type="signal peptide" evidence="1">
    <location>
        <begin position="1"/>
        <end position="29"/>
    </location>
</feature>
<evidence type="ECO:0008006" key="4">
    <source>
        <dbReference type="Google" id="ProtNLM"/>
    </source>
</evidence>
<evidence type="ECO:0000313" key="3">
    <source>
        <dbReference type="Proteomes" id="UP001164390"/>
    </source>
</evidence>
<reference evidence="2" key="1">
    <citation type="submission" date="2022-01" db="EMBL/GenBank/DDBJ databases">
        <title>Nocardioidaceae gen. sp. A5X3R13.</title>
        <authorList>
            <person name="Lopez Marin M.A."/>
            <person name="Uhlik O."/>
        </authorList>
    </citation>
    <scope>NUCLEOTIDE SEQUENCE</scope>
    <source>
        <strain evidence="2">A5X3R13</strain>
    </source>
</reference>
<proteinExistence type="predicted"/>
<keyword evidence="1" id="KW-0732">Signal</keyword>
<dbReference type="EMBL" id="CP094970">
    <property type="protein sequence ID" value="UYM05159.1"/>
    <property type="molecule type" value="Genomic_DNA"/>
</dbReference>
<dbReference type="GO" id="GO:0005506">
    <property type="term" value="F:iron ion binding"/>
    <property type="evidence" value="ECO:0007669"/>
    <property type="project" value="InterPro"/>
</dbReference>
<dbReference type="RefSeq" id="WP_271633937.1">
    <property type="nucleotide sequence ID" value="NZ_CP094970.1"/>
</dbReference>
<name>A0AA46YL08_9ACTN</name>
<dbReference type="KEGG" id="sgrg:L0C25_21985"/>
<keyword evidence="3" id="KW-1185">Reference proteome</keyword>
<feature type="chain" id="PRO_5041415672" description="Carboxypeptidase regulatory-like domain-containing protein" evidence="1">
    <location>
        <begin position="30"/>
        <end position="134"/>
    </location>
</feature>